<evidence type="ECO:0000313" key="1">
    <source>
        <dbReference type="EMBL" id="KAG2583441.1"/>
    </source>
</evidence>
<gene>
    <name evidence="1" type="ORF">PVAP13_6KG218606</name>
</gene>
<dbReference type="Proteomes" id="UP000823388">
    <property type="component" value="Chromosome 6K"/>
</dbReference>
<sequence>MFHVHIQICVTPFTFDPVCHPVAGLLLPLSHRQSKVYSELCASMVIVAASSPSPPYCDPTNCPSNTKSSSGTRTPRLLVHKQRVTCHPNLPIGLCEKRT</sequence>
<proteinExistence type="predicted"/>
<comment type="caution">
    <text evidence="1">The sequence shown here is derived from an EMBL/GenBank/DDBJ whole genome shotgun (WGS) entry which is preliminary data.</text>
</comment>
<keyword evidence="2" id="KW-1185">Reference proteome</keyword>
<protein>
    <submittedName>
        <fullName evidence="1">Uncharacterized protein</fullName>
    </submittedName>
</protein>
<accession>A0A8T0RC74</accession>
<name>A0A8T0RC74_PANVG</name>
<evidence type="ECO:0000313" key="2">
    <source>
        <dbReference type="Proteomes" id="UP000823388"/>
    </source>
</evidence>
<organism evidence="1 2">
    <name type="scientific">Panicum virgatum</name>
    <name type="common">Blackwell switchgrass</name>
    <dbReference type="NCBI Taxonomy" id="38727"/>
    <lineage>
        <taxon>Eukaryota</taxon>
        <taxon>Viridiplantae</taxon>
        <taxon>Streptophyta</taxon>
        <taxon>Embryophyta</taxon>
        <taxon>Tracheophyta</taxon>
        <taxon>Spermatophyta</taxon>
        <taxon>Magnoliopsida</taxon>
        <taxon>Liliopsida</taxon>
        <taxon>Poales</taxon>
        <taxon>Poaceae</taxon>
        <taxon>PACMAD clade</taxon>
        <taxon>Panicoideae</taxon>
        <taxon>Panicodae</taxon>
        <taxon>Paniceae</taxon>
        <taxon>Panicinae</taxon>
        <taxon>Panicum</taxon>
        <taxon>Panicum sect. Hiantes</taxon>
    </lineage>
</organism>
<dbReference type="AlphaFoldDB" id="A0A8T0RC74"/>
<dbReference type="EMBL" id="CM029047">
    <property type="protein sequence ID" value="KAG2583441.1"/>
    <property type="molecule type" value="Genomic_DNA"/>
</dbReference>
<reference evidence="1 2" key="1">
    <citation type="submission" date="2020-05" db="EMBL/GenBank/DDBJ databases">
        <title>WGS assembly of Panicum virgatum.</title>
        <authorList>
            <person name="Lovell J.T."/>
            <person name="Jenkins J."/>
            <person name="Shu S."/>
            <person name="Juenger T.E."/>
            <person name="Schmutz J."/>
        </authorList>
    </citation>
    <scope>NUCLEOTIDE SEQUENCE [LARGE SCALE GENOMIC DNA]</scope>
    <source>
        <strain evidence="2">cv. AP13</strain>
    </source>
</reference>